<dbReference type="InterPro" id="IPR011944">
    <property type="entry name" value="Steroid_delta5-4_isomerase"/>
</dbReference>
<evidence type="ECO:0000313" key="3">
    <source>
        <dbReference type="EMBL" id="TDD63418.1"/>
    </source>
</evidence>
<evidence type="ECO:0000259" key="2">
    <source>
        <dbReference type="Pfam" id="PF08332"/>
    </source>
</evidence>
<dbReference type="InterPro" id="IPR013543">
    <property type="entry name" value="Ca/CaM-dep_prot_kinase-assoc"/>
</dbReference>
<proteinExistence type="predicted"/>
<dbReference type="RefSeq" id="WP_132163999.1">
    <property type="nucleotide sequence ID" value="NZ_SMKX01000001.1"/>
</dbReference>
<dbReference type="PROSITE" id="PS51257">
    <property type="entry name" value="PROKAR_LIPOPROTEIN"/>
    <property type="match status" value="1"/>
</dbReference>
<dbReference type="SUPFAM" id="SSF54427">
    <property type="entry name" value="NTF2-like"/>
    <property type="match status" value="1"/>
</dbReference>
<name>A0A4R4ZW11_9ACTN</name>
<feature type="domain" description="Calcium/calmodulin-dependent protein kinase II association-domain" evidence="2">
    <location>
        <begin position="35"/>
        <end position="158"/>
    </location>
</feature>
<dbReference type="GO" id="GO:0005516">
    <property type="term" value="F:calmodulin binding"/>
    <property type="evidence" value="ECO:0007669"/>
    <property type="project" value="InterPro"/>
</dbReference>
<organism evidence="3 4">
    <name type="scientific">Kribbella antibiotica</name>
    <dbReference type="NCBI Taxonomy" id="190195"/>
    <lineage>
        <taxon>Bacteria</taxon>
        <taxon>Bacillati</taxon>
        <taxon>Actinomycetota</taxon>
        <taxon>Actinomycetes</taxon>
        <taxon>Propionibacteriales</taxon>
        <taxon>Kribbellaceae</taxon>
        <taxon>Kribbella</taxon>
    </lineage>
</organism>
<accession>A0A4R4ZW11</accession>
<keyword evidence="4" id="KW-1185">Reference proteome</keyword>
<dbReference type="InterPro" id="IPR032710">
    <property type="entry name" value="NTF2-like_dom_sf"/>
</dbReference>
<gene>
    <name evidence="3" type="ORF">E1263_00245</name>
</gene>
<comment type="caution">
    <text evidence="3">The sequence shown here is derived from an EMBL/GenBank/DDBJ whole genome shotgun (WGS) entry which is preliminary data.</text>
</comment>
<dbReference type="Pfam" id="PF08332">
    <property type="entry name" value="CaMKII_AD"/>
    <property type="match status" value="1"/>
</dbReference>
<dbReference type="Proteomes" id="UP000295124">
    <property type="component" value="Unassembled WGS sequence"/>
</dbReference>
<feature type="chain" id="PRO_5039355997" evidence="1">
    <location>
        <begin position="19"/>
        <end position="163"/>
    </location>
</feature>
<dbReference type="OrthoDB" id="9812295at2"/>
<evidence type="ECO:0000256" key="1">
    <source>
        <dbReference type="SAM" id="SignalP"/>
    </source>
</evidence>
<dbReference type="EMBL" id="SMKX01000001">
    <property type="protein sequence ID" value="TDD63418.1"/>
    <property type="molecule type" value="Genomic_DNA"/>
</dbReference>
<dbReference type="InterPro" id="IPR016887">
    <property type="entry name" value="UCP028470_steroid_isom-rel"/>
</dbReference>
<feature type="signal peptide" evidence="1">
    <location>
        <begin position="1"/>
        <end position="18"/>
    </location>
</feature>
<dbReference type="GO" id="GO:0004683">
    <property type="term" value="F:calcium/calmodulin-dependent protein kinase activity"/>
    <property type="evidence" value="ECO:0007669"/>
    <property type="project" value="InterPro"/>
</dbReference>
<dbReference type="PIRSF" id="PIRSF028470">
    <property type="entry name" value="UCP028470"/>
    <property type="match status" value="1"/>
</dbReference>
<dbReference type="AlphaFoldDB" id="A0A4R4ZW11"/>
<evidence type="ECO:0000313" key="4">
    <source>
        <dbReference type="Proteomes" id="UP000295124"/>
    </source>
</evidence>
<dbReference type="Gene3D" id="3.10.450.50">
    <property type="match status" value="1"/>
</dbReference>
<keyword evidence="1" id="KW-0732">Signal</keyword>
<sequence length="163" mass="17682">MRSPLSTRSAVTAVLATAALVAATGCSSTDARPTEQEITGLFDQWNSALATGNATTVADLYAADGILLPTLSPVIRSNREQITQYFSQDFLPKHPQGTITESHVRILDDRNATRSGNYRFALTAKDGTRSTVDARFTYVYEKIDGRWLIVEHHSSAAPAPAKV</sequence>
<protein>
    <submittedName>
        <fullName evidence="3">SgcJ/EcaC family oxidoreductase</fullName>
    </submittedName>
</protein>
<reference evidence="3 4" key="1">
    <citation type="submission" date="2019-03" db="EMBL/GenBank/DDBJ databases">
        <title>Draft genome sequences of novel Actinobacteria.</title>
        <authorList>
            <person name="Sahin N."/>
            <person name="Ay H."/>
            <person name="Saygin H."/>
        </authorList>
    </citation>
    <scope>NUCLEOTIDE SEQUENCE [LARGE SCALE GENOMIC DNA]</scope>
    <source>
        <strain evidence="3 4">JCM 13523</strain>
    </source>
</reference>
<dbReference type="NCBIfam" id="TIGR02246">
    <property type="entry name" value="SgcJ/EcaC family oxidoreductase"/>
    <property type="match status" value="1"/>
</dbReference>